<gene>
    <name evidence="4" type="primary">cph2_7</name>
    <name evidence="4" type="ORF">STH12_00547</name>
</gene>
<dbReference type="Gene3D" id="3.20.20.450">
    <property type="entry name" value="EAL domain"/>
    <property type="match status" value="1"/>
</dbReference>
<evidence type="ECO:0000259" key="3">
    <source>
        <dbReference type="PROSITE" id="PS50887"/>
    </source>
</evidence>
<dbReference type="InterPro" id="IPR043128">
    <property type="entry name" value="Rev_trsase/Diguanyl_cyclase"/>
</dbReference>
<keyword evidence="1" id="KW-0472">Membrane</keyword>
<dbReference type="SUPFAM" id="SSF55073">
    <property type="entry name" value="Nucleotide cyclase"/>
    <property type="match status" value="1"/>
</dbReference>
<protein>
    <submittedName>
        <fullName evidence="4">Phytochrome-like protein cph2</fullName>
    </submittedName>
</protein>
<dbReference type="CDD" id="cd01949">
    <property type="entry name" value="GGDEF"/>
    <property type="match status" value="1"/>
</dbReference>
<feature type="domain" description="EAL" evidence="2">
    <location>
        <begin position="256"/>
        <end position="509"/>
    </location>
</feature>
<dbReference type="InterPro" id="IPR029787">
    <property type="entry name" value="Nucleotide_cyclase"/>
</dbReference>
<keyword evidence="1" id="KW-0812">Transmembrane</keyword>
<dbReference type="CDD" id="cd01948">
    <property type="entry name" value="EAL"/>
    <property type="match status" value="1"/>
</dbReference>
<dbReference type="NCBIfam" id="TIGR00254">
    <property type="entry name" value="GGDEF"/>
    <property type="match status" value="1"/>
</dbReference>
<evidence type="ECO:0000259" key="2">
    <source>
        <dbReference type="PROSITE" id="PS50883"/>
    </source>
</evidence>
<dbReference type="PANTHER" id="PTHR33121">
    <property type="entry name" value="CYCLIC DI-GMP PHOSPHODIESTERASE PDEF"/>
    <property type="match status" value="1"/>
</dbReference>
<dbReference type="Proteomes" id="UP000278437">
    <property type="component" value="Chromosome"/>
</dbReference>
<keyword evidence="1" id="KW-1133">Transmembrane helix</keyword>
<dbReference type="InterPro" id="IPR050706">
    <property type="entry name" value="Cyclic-di-GMP_PDE-like"/>
</dbReference>
<dbReference type="Pfam" id="PF00990">
    <property type="entry name" value="GGDEF"/>
    <property type="match status" value="1"/>
</dbReference>
<dbReference type="EMBL" id="CP020373">
    <property type="protein sequence ID" value="AZQ09694.1"/>
    <property type="molecule type" value="Genomic_DNA"/>
</dbReference>
<dbReference type="Pfam" id="PF00563">
    <property type="entry name" value="EAL"/>
    <property type="match status" value="1"/>
</dbReference>
<dbReference type="PROSITE" id="PS50883">
    <property type="entry name" value="EAL"/>
    <property type="match status" value="1"/>
</dbReference>
<dbReference type="InterPro" id="IPR035919">
    <property type="entry name" value="EAL_sf"/>
</dbReference>
<evidence type="ECO:0000313" key="4">
    <source>
        <dbReference type="EMBL" id="AZQ09694.1"/>
    </source>
</evidence>
<dbReference type="PANTHER" id="PTHR33121:SF71">
    <property type="entry name" value="OXYGEN SENSOR PROTEIN DOSP"/>
    <property type="match status" value="1"/>
</dbReference>
<dbReference type="PROSITE" id="PS50887">
    <property type="entry name" value="GGDEF"/>
    <property type="match status" value="1"/>
</dbReference>
<evidence type="ECO:0000313" key="5">
    <source>
        <dbReference type="Proteomes" id="UP000278437"/>
    </source>
</evidence>
<dbReference type="InterPro" id="IPR001633">
    <property type="entry name" value="EAL_dom"/>
</dbReference>
<name>A0ABM7D033_9GAMM</name>
<feature type="domain" description="GGDEF" evidence="3">
    <location>
        <begin position="119"/>
        <end position="247"/>
    </location>
</feature>
<dbReference type="InterPro" id="IPR000160">
    <property type="entry name" value="GGDEF_dom"/>
</dbReference>
<sequence>MEVGASFNNLRGRLSGKVQPMVYLAAFLGACITLLGWLWYRQSRRIELFLHHLTRELASKVEQRQPLNLPYIPEAFYPLYQAIQHLLLYAPSHSGKDKLTGLPNRVGFKRAMTHAMPVTAGTLVLIDLYRFRYVNDLFGFVFGDKLLHAFADRLRLMPKKPRQIARMNGDEFLLFFDQPLDDKALLEMKQLLQQPFSIQETPVSVRLQMGYVQLDEHHADVSQMLRRVDLALKRARNQKEMLAAYELDDDISQRRELSIINSLPKALAQHQLYLVYQPKESLHQGGCEQVEALMRWEHPELGLISPGEFIPLAEYAGMIDLVSAWALEQVLKQQVQWRSEGIQIRVAVNLSVEDLQEGSLPSVVASALARYQLPGDVLALEITESTLMSNPAKATDNIHKLRSLGVKVAIDDFGTGHSSLAYLKDLPADEVKIDKAFLEGILTEPRNRSIMATSIQLAKGLGFEVTVEGIETEAMRAMVRELGADNIQGDFFAKPMRALELEMDLRRLGIAKEA</sequence>
<accession>A0ABM7D033</accession>
<feature type="transmembrane region" description="Helical" evidence="1">
    <location>
        <begin position="21"/>
        <end position="40"/>
    </location>
</feature>
<dbReference type="SMART" id="SM00267">
    <property type="entry name" value="GGDEF"/>
    <property type="match status" value="1"/>
</dbReference>
<dbReference type="Gene3D" id="3.30.70.270">
    <property type="match status" value="1"/>
</dbReference>
<organism evidence="4 5">
    <name type="scientific">Shewanella khirikhana</name>
    <dbReference type="NCBI Taxonomy" id="1965282"/>
    <lineage>
        <taxon>Bacteria</taxon>
        <taxon>Pseudomonadati</taxon>
        <taxon>Pseudomonadota</taxon>
        <taxon>Gammaproteobacteria</taxon>
        <taxon>Alteromonadales</taxon>
        <taxon>Shewanellaceae</taxon>
        <taxon>Shewanella</taxon>
    </lineage>
</organism>
<dbReference type="SUPFAM" id="SSF141868">
    <property type="entry name" value="EAL domain-like"/>
    <property type="match status" value="1"/>
</dbReference>
<evidence type="ECO:0000256" key="1">
    <source>
        <dbReference type="SAM" id="Phobius"/>
    </source>
</evidence>
<proteinExistence type="predicted"/>
<dbReference type="SMART" id="SM00052">
    <property type="entry name" value="EAL"/>
    <property type="match status" value="1"/>
</dbReference>
<reference evidence="5" key="1">
    <citation type="submission" date="2017-03" db="EMBL/GenBank/DDBJ databases">
        <title>Full genome sequence of a non-lethal Shewanella isolate that potentiates virulence of Vibio parahaemolyticus causing acute hepatopancreatic necrosis disease (AHPND) in shrimp.</title>
        <authorList>
            <person name="Prachumwat A."/>
            <person name="Sritunyalucksana K."/>
        </authorList>
    </citation>
    <scope>NUCLEOTIDE SEQUENCE [LARGE SCALE GENOMIC DNA]</scope>
    <source>
        <strain evidence="5">TH2012</strain>
    </source>
</reference>
<keyword evidence="5" id="KW-1185">Reference proteome</keyword>